<keyword evidence="3" id="KW-1185">Reference proteome</keyword>
<sequence>MDHVYLHGMEGNQDMSKQNPTEAHLLSVVKPLDLLTNQRDSSIKNRTASKGPSTRQAVDEAASPSLFVPMIHLNVKDKKALSALSSCLKLGELVHQKDPKASSLGLSFLPRTGHKSGLCLPEPVLLCSRSLSNLDPIC</sequence>
<name>A0A2R6XEX2_MARPO</name>
<evidence type="ECO:0000313" key="3">
    <source>
        <dbReference type="Proteomes" id="UP000244005"/>
    </source>
</evidence>
<evidence type="ECO:0000256" key="1">
    <source>
        <dbReference type="SAM" id="MobiDB-lite"/>
    </source>
</evidence>
<feature type="compositionally biased region" description="Polar residues" evidence="1">
    <location>
        <begin position="37"/>
        <end position="56"/>
    </location>
</feature>
<accession>A0A2R6XEX2</accession>
<reference evidence="3" key="1">
    <citation type="journal article" date="2017" name="Cell">
        <title>Insights into land plant evolution garnered from the Marchantia polymorpha genome.</title>
        <authorList>
            <person name="Bowman J.L."/>
            <person name="Kohchi T."/>
            <person name="Yamato K.T."/>
            <person name="Jenkins J."/>
            <person name="Shu S."/>
            <person name="Ishizaki K."/>
            <person name="Yamaoka S."/>
            <person name="Nishihama R."/>
            <person name="Nakamura Y."/>
            <person name="Berger F."/>
            <person name="Adam C."/>
            <person name="Aki S.S."/>
            <person name="Althoff F."/>
            <person name="Araki T."/>
            <person name="Arteaga-Vazquez M.A."/>
            <person name="Balasubrmanian S."/>
            <person name="Barry K."/>
            <person name="Bauer D."/>
            <person name="Boehm C.R."/>
            <person name="Briginshaw L."/>
            <person name="Caballero-Perez J."/>
            <person name="Catarino B."/>
            <person name="Chen F."/>
            <person name="Chiyoda S."/>
            <person name="Chovatia M."/>
            <person name="Davies K.M."/>
            <person name="Delmans M."/>
            <person name="Demura T."/>
            <person name="Dierschke T."/>
            <person name="Dolan L."/>
            <person name="Dorantes-Acosta A.E."/>
            <person name="Eklund D.M."/>
            <person name="Florent S.N."/>
            <person name="Flores-Sandoval E."/>
            <person name="Fujiyama A."/>
            <person name="Fukuzawa H."/>
            <person name="Galik B."/>
            <person name="Grimanelli D."/>
            <person name="Grimwood J."/>
            <person name="Grossniklaus U."/>
            <person name="Hamada T."/>
            <person name="Haseloff J."/>
            <person name="Hetherington A.J."/>
            <person name="Higo A."/>
            <person name="Hirakawa Y."/>
            <person name="Hundley H.N."/>
            <person name="Ikeda Y."/>
            <person name="Inoue K."/>
            <person name="Inoue S.I."/>
            <person name="Ishida S."/>
            <person name="Jia Q."/>
            <person name="Kakita M."/>
            <person name="Kanazawa T."/>
            <person name="Kawai Y."/>
            <person name="Kawashima T."/>
            <person name="Kennedy M."/>
            <person name="Kinose K."/>
            <person name="Kinoshita T."/>
            <person name="Kohara Y."/>
            <person name="Koide E."/>
            <person name="Komatsu K."/>
            <person name="Kopischke S."/>
            <person name="Kubo M."/>
            <person name="Kyozuka J."/>
            <person name="Lagercrantz U."/>
            <person name="Lin S.S."/>
            <person name="Lindquist E."/>
            <person name="Lipzen A.M."/>
            <person name="Lu C.W."/>
            <person name="De Luna E."/>
            <person name="Martienssen R.A."/>
            <person name="Minamino N."/>
            <person name="Mizutani M."/>
            <person name="Mizutani M."/>
            <person name="Mochizuki N."/>
            <person name="Monte I."/>
            <person name="Mosher R."/>
            <person name="Nagasaki H."/>
            <person name="Nakagami H."/>
            <person name="Naramoto S."/>
            <person name="Nishitani K."/>
            <person name="Ohtani M."/>
            <person name="Okamoto T."/>
            <person name="Okumura M."/>
            <person name="Phillips J."/>
            <person name="Pollak B."/>
            <person name="Reinders A."/>
            <person name="Rovekamp M."/>
            <person name="Sano R."/>
            <person name="Sawa S."/>
            <person name="Schmid M.W."/>
            <person name="Shirakawa M."/>
            <person name="Solano R."/>
            <person name="Spunde A."/>
            <person name="Suetsugu N."/>
            <person name="Sugano S."/>
            <person name="Sugiyama A."/>
            <person name="Sun R."/>
            <person name="Suzuki Y."/>
            <person name="Takenaka M."/>
            <person name="Takezawa D."/>
            <person name="Tomogane H."/>
            <person name="Tsuzuki M."/>
            <person name="Ueda T."/>
            <person name="Umeda M."/>
            <person name="Ward J.M."/>
            <person name="Watanabe Y."/>
            <person name="Yazaki K."/>
            <person name="Yokoyama R."/>
            <person name="Yoshitake Y."/>
            <person name="Yotsui I."/>
            <person name="Zachgo S."/>
            <person name="Schmutz J."/>
        </authorList>
    </citation>
    <scope>NUCLEOTIDE SEQUENCE [LARGE SCALE GENOMIC DNA]</scope>
    <source>
        <strain evidence="3">Tak-1</strain>
    </source>
</reference>
<dbReference type="EMBL" id="KZ772691">
    <property type="protein sequence ID" value="PTQ44653.1"/>
    <property type="molecule type" value="Genomic_DNA"/>
</dbReference>
<gene>
    <name evidence="2" type="ORF">MARPO_0019s0077</name>
</gene>
<dbReference type="Gramene" id="Mp1g13070.1">
    <property type="protein sequence ID" value="Mp1g13070.1.cds"/>
    <property type="gene ID" value="Mp1g13070"/>
</dbReference>
<organism evidence="2 3">
    <name type="scientific">Marchantia polymorpha</name>
    <name type="common">Common liverwort</name>
    <name type="synonym">Marchantia aquatica</name>
    <dbReference type="NCBI Taxonomy" id="3197"/>
    <lineage>
        <taxon>Eukaryota</taxon>
        <taxon>Viridiplantae</taxon>
        <taxon>Streptophyta</taxon>
        <taxon>Embryophyta</taxon>
        <taxon>Marchantiophyta</taxon>
        <taxon>Marchantiopsida</taxon>
        <taxon>Marchantiidae</taxon>
        <taxon>Marchantiales</taxon>
        <taxon>Marchantiaceae</taxon>
        <taxon>Marchantia</taxon>
    </lineage>
</organism>
<evidence type="ECO:0000313" key="2">
    <source>
        <dbReference type="EMBL" id="PTQ44653.1"/>
    </source>
</evidence>
<dbReference type="Proteomes" id="UP000244005">
    <property type="component" value="Unassembled WGS sequence"/>
</dbReference>
<feature type="region of interest" description="Disordered" evidence="1">
    <location>
        <begin position="37"/>
        <end position="59"/>
    </location>
</feature>
<protein>
    <submittedName>
        <fullName evidence="2">Uncharacterized protein</fullName>
    </submittedName>
</protein>
<proteinExistence type="predicted"/>
<dbReference type="AlphaFoldDB" id="A0A2R6XEX2"/>